<keyword evidence="3" id="KW-1185">Reference proteome</keyword>
<evidence type="ECO:0000313" key="2">
    <source>
        <dbReference type="EMBL" id="KAF9782714.1"/>
    </source>
</evidence>
<feature type="non-terminal residue" evidence="2">
    <location>
        <position position="430"/>
    </location>
</feature>
<feature type="region of interest" description="Disordered" evidence="1">
    <location>
        <begin position="292"/>
        <end position="315"/>
    </location>
</feature>
<reference evidence="2" key="2">
    <citation type="submission" date="2020-11" db="EMBL/GenBank/DDBJ databases">
        <authorList>
            <consortium name="DOE Joint Genome Institute"/>
            <person name="Kuo A."/>
            <person name="Miyauchi S."/>
            <person name="Kiss E."/>
            <person name="Drula E."/>
            <person name="Kohler A."/>
            <person name="Sanchez-Garcia M."/>
            <person name="Andreopoulos B."/>
            <person name="Barry K.W."/>
            <person name="Bonito G."/>
            <person name="Buee M."/>
            <person name="Carver A."/>
            <person name="Chen C."/>
            <person name="Cichocki N."/>
            <person name="Clum A."/>
            <person name="Culley D."/>
            <person name="Crous P.W."/>
            <person name="Fauchery L."/>
            <person name="Girlanda M."/>
            <person name="Hayes R."/>
            <person name="Keri Z."/>
            <person name="Labutti K."/>
            <person name="Lipzen A."/>
            <person name="Lombard V."/>
            <person name="Magnuson J."/>
            <person name="Maillard F."/>
            <person name="Morin E."/>
            <person name="Murat C."/>
            <person name="Nolan M."/>
            <person name="Ohm R."/>
            <person name="Pangilinan J."/>
            <person name="Pereira M."/>
            <person name="Perotto S."/>
            <person name="Peter M."/>
            <person name="Riley R."/>
            <person name="Sitrit Y."/>
            <person name="Stielow B."/>
            <person name="Szollosi G."/>
            <person name="Zifcakova L."/>
            <person name="Stursova M."/>
            <person name="Spatafora J.W."/>
            <person name="Tedersoo L."/>
            <person name="Vaario L.-M."/>
            <person name="Yamada A."/>
            <person name="Yan M."/>
            <person name="Wang P."/>
            <person name="Xu J."/>
            <person name="Bruns T."/>
            <person name="Baldrian P."/>
            <person name="Vilgalys R."/>
            <person name="Henrissat B."/>
            <person name="Grigoriev I.V."/>
            <person name="Hibbett D."/>
            <person name="Nagy L.G."/>
            <person name="Martin F.M."/>
        </authorList>
    </citation>
    <scope>NUCLEOTIDE SEQUENCE</scope>
    <source>
        <strain evidence="2">UH-Tt-Lm1</strain>
    </source>
</reference>
<proteinExistence type="predicted"/>
<comment type="caution">
    <text evidence="2">The sequence shown here is derived from an EMBL/GenBank/DDBJ whole genome shotgun (WGS) entry which is preliminary data.</text>
</comment>
<protein>
    <submittedName>
        <fullName evidence="2">Uncharacterized protein</fullName>
    </submittedName>
</protein>
<dbReference type="OrthoDB" id="3363286at2759"/>
<gene>
    <name evidence="2" type="ORF">BJ322DRAFT_1157663</name>
</gene>
<dbReference type="EMBL" id="WIUZ02000011">
    <property type="protein sequence ID" value="KAF9782714.1"/>
    <property type="molecule type" value="Genomic_DNA"/>
</dbReference>
<evidence type="ECO:0000313" key="3">
    <source>
        <dbReference type="Proteomes" id="UP000736335"/>
    </source>
</evidence>
<evidence type="ECO:0000256" key="1">
    <source>
        <dbReference type="SAM" id="MobiDB-lite"/>
    </source>
</evidence>
<organism evidence="2 3">
    <name type="scientific">Thelephora terrestris</name>
    <dbReference type="NCBI Taxonomy" id="56493"/>
    <lineage>
        <taxon>Eukaryota</taxon>
        <taxon>Fungi</taxon>
        <taxon>Dikarya</taxon>
        <taxon>Basidiomycota</taxon>
        <taxon>Agaricomycotina</taxon>
        <taxon>Agaricomycetes</taxon>
        <taxon>Thelephorales</taxon>
        <taxon>Thelephoraceae</taxon>
        <taxon>Thelephora</taxon>
    </lineage>
</organism>
<accession>A0A9P6L4S7</accession>
<dbReference type="Proteomes" id="UP000736335">
    <property type="component" value="Unassembled WGS sequence"/>
</dbReference>
<sequence>MRSVAVSAPPLPFPDSVTRSTMPRILPRLIKALQRPLGPFEDELRIAPGLRSKARRKTRAVLPHKQHIPIRVTRPAAEYAQSLLLDEGSQVKQRKVPPPIVKYQGQDGARLMSKDELRWWSNPYLRMMASPLRICQATGHYMPTDLLVRVARLRLAPELRLGDESLLPDGIQHPQFQPRRAGKGHYVICNKRLATFESESHSPLRLNAKQRFTRAYLPHPRLKEQIGHLLRLRILQELDILARRAIPKTKGLHTPLIRRLTRAEWKEFQERKALPNPGAVAVLVVPPVRKSLLNGETPDASPSPTPEIRDSTISAKPAPPLSVLYPASKRDAAEISELSTGEIPLYNSVSLFPSPTQRAALHQRLCAVLKEDTITRGNQTDRPKPKSKSRSTRDETKSSHAFLVYSDGSTVKRADTVPLAIALWRLRMWE</sequence>
<feature type="region of interest" description="Disordered" evidence="1">
    <location>
        <begin position="373"/>
        <end position="397"/>
    </location>
</feature>
<reference evidence="2" key="1">
    <citation type="journal article" date="2020" name="Nat. Commun.">
        <title>Large-scale genome sequencing of mycorrhizal fungi provides insights into the early evolution of symbiotic traits.</title>
        <authorList>
            <person name="Miyauchi S."/>
            <person name="Kiss E."/>
            <person name="Kuo A."/>
            <person name="Drula E."/>
            <person name="Kohler A."/>
            <person name="Sanchez-Garcia M."/>
            <person name="Morin E."/>
            <person name="Andreopoulos B."/>
            <person name="Barry K.W."/>
            <person name="Bonito G."/>
            <person name="Buee M."/>
            <person name="Carver A."/>
            <person name="Chen C."/>
            <person name="Cichocki N."/>
            <person name="Clum A."/>
            <person name="Culley D."/>
            <person name="Crous P.W."/>
            <person name="Fauchery L."/>
            <person name="Girlanda M."/>
            <person name="Hayes R.D."/>
            <person name="Keri Z."/>
            <person name="LaButti K."/>
            <person name="Lipzen A."/>
            <person name="Lombard V."/>
            <person name="Magnuson J."/>
            <person name="Maillard F."/>
            <person name="Murat C."/>
            <person name="Nolan M."/>
            <person name="Ohm R.A."/>
            <person name="Pangilinan J."/>
            <person name="Pereira M.F."/>
            <person name="Perotto S."/>
            <person name="Peter M."/>
            <person name="Pfister S."/>
            <person name="Riley R."/>
            <person name="Sitrit Y."/>
            <person name="Stielow J.B."/>
            <person name="Szollosi G."/>
            <person name="Zifcakova L."/>
            <person name="Stursova M."/>
            <person name="Spatafora J.W."/>
            <person name="Tedersoo L."/>
            <person name="Vaario L.M."/>
            <person name="Yamada A."/>
            <person name="Yan M."/>
            <person name="Wang P."/>
            <person name="Xu J."/>
            <person name="Bruns T."/>
            <person name="Baldrian P."/>
            <person name="Vilgalys R."/>
            <person name="Dunand C."/>
            <person name="Henrissat B."/>
            <person name="Grigoriev I.V."/>
            <person name="Hibbett D."/>
            <person name="Nagy L.G."/>
            <person name="Martin F.M."/>
        </authorList>
    </citation>
    <scope>NUCLEOTIDE SEQUENCE</scope>
    <source>
        <strain evidence="2">UH-Tt-Lm1</strain>
    </source>
</reference>
<name>A0A9P6L4S7_9AGAM</name>
<feature type="compositionally biased region" description="Basic and acidic residues" evidence="1">
    <location>
        <begin position="373"/>
        <end position="384"/>
    </location>
</feature>
<dbReference type="AlphaFoldDB" id="A0A9P6L4S7"/>